<reference evidence="1" key="1">
    <citation type="submission" date="2014-11" db="EMBL/GenBank/DDBJ databases">
        <authorList>
            <person name="Amaro Gonzalez C."/>
        </authorList>
    </citation>
    <scope>NUCLEOTIDE SEQUENCE</scope>
</reference>
<dbReference type="AlphaFoldDB" id="A0A0E9PB48"/>
<accession>A0A0E9PB48</accession>
<name>A0A0E9PB48_ANGAN</name>
<evidence type="ECO:0000313" key="1">
    <source>
        <dbReference type="EMBL" id="JAH01502.1"/>
    </source>
</evidence>
<organism evidence="1">
    <name type="scientific">Anguilla anguilla</name>
    <name type="common">European freshwater eel</name>
    <name type="synonym">Muraena anguilla</name>
    <dbReference type="NCBI Taxonomy" id="7936"/>
    <lineage>
        <taxon>Eukaryota</taxon>
        <taxon>Metazoa</taxon>
        <taxon>Chordata</taxon>
        <taxon>Craniata</taxon>
        <taxon>Vertebrata</taxon>
        <taxon>Euteleostomi</taxon>
        <taxon>Actinopterygii</taxon>
        <taxon>Neopterygii</taxon>
        <taxon>Teleostei</taxon>
        <taxon>Anguilliformes</taxon>
        <taxon>Anguillidae</taxon>
        <taxon>Anguilla</taxon>
    </lineage>
</organism>
<protein>
    <submittedName>
        <fullName evidence="1">Uncharacterized protein</fullName>
    </submittedName>
</protein>
<sequence length="93" mass="10006">MLISHLAELCISPLKECELHQCLVSTWKKLEITNQNALLACVDAAGGFALPAIWVNASHSSQPLSFSNLAPRGGTNFPFPYKPLGHCPSSAMI</sequence>
<reference evidence="1" key="2">
    <citation type="journal article" date="2015" name="Fish Shellfish Immunol.">
        <title>Early steps in the European eel (Anguilla anguilla)-Vibrio vulnificus interaction in the gills: Role of the RtxA13 toxin.</title>
        <authorList>
            <person name="Callol A."/>
            <person name="Pajuelo D."/>
            <person name="Ebbesson L."/>
            <person name="Teles M."/>
            <person name="MacKenzie S."/>
            <person name="Amaro C."/>
        </authorList>
    </citation>
    <scope>NUCLEOTIDE SEQUENCE</scope>
</reference>
<dbReference type="EMBL" id="GBXM01107075">
    <property type="protein sequence ID" value="JAH01502.1"/>
    <property type="molecule type" value="Transcribed_RNA"/>
</dbReference>
<proteinExistence type="predicted"/>